<dbReference type="SMART" id="SM00342">
    <property type="entry name" value="HTH_ARAC"/>
    <property type="match status" value="1"/>
</dbReference>
<comment type="caution">
    <text evidence="5">The sequence shown here is derived from an EMBL/GenBank/DDBJ whole genome shotgun (WGS) entry which is preliminary data.</text>
</comment>
<dbReference type="EMBL" id="NTKD01000012">
    <property type="protein sequence ID" value="PDH40406.1"/>
    <property type="molecule type" value="Genomic_DNA"/>
</dbReference>
<dbReference type="PROSITE" id="PS01124">
    <property type="entry name" value="HTH_ARAC_FAMILY_2"/>
    <property type="match status" value="1"/>
</dbReference>
<reference evidence="5 6" key="1">
    <citation type="submission" date="2017-08" db="EMBL/GenBank/DDBJ databases">
        <title>Fine stratification of microbial communities through a metagenomic profile of the photic zone.</title>
        <authorList>
            <person name="Haro-Moreno J.M."/>
            <person name="Lopez-Perez M."/>
            <person name="De La Torre J."/>
            <person name="Picazo A."/>
            <person name="Camacho A."/>
            <person name="Rodriguez-Valera F."/>
        </authorList>
    </citation>
    <scope>NUCLEOTIDE SEQUENCE [LARGE SCALE GENOMIC DNA]</scope>
    <source>
        <strain evidence="5">MED-G24</strain>
    </source>
</reference>
<keyword evidence="1" id="KW-0805">Transcription regulation</keyword>
<evidence type="ECO:0000256" key="3">
    <source>
        <dbReference type="ARBA" id="ARBA00023163"/>
    </source>
</evidence>
<organism evidence="5 6">
    <name type="scientific">OM182 bacterium MED-G24</name>
    <dbReference type="NCBI Taxonomy" id="1986255"/>
    <lineage>
        <taxon>Bacteria</taxon>
        <taxon>Pseudomonadati</taxon>
        <taxon>Pseudomonadota</taxon>
        <taxon>Gammaproteobacteria</taxon>
        <taxon>OMG group</taxon>
        <taxon>OM182 clade</taxon>
    </lineage>
</organism>
<dbReference type="GO" id="GO:0003700">
    <property type="term" value="F:DNA-binding transcription factor activity"/>
    <property type="evidence" value="ECO:0007669"/>
    <property type="project" value="InterPro"/>
</dbReference>
<dbReference type="CDD" id="cd06587">
    <property type="entry name" value="VOC"/>
    <property type="match status" value="1"/>
</dbReference>
<evidence type="ECO:0000313" key="5">
    <source>
        <dbReference type="EMBL" id="PDH40406.1"/>
    </source>
</evidence>
<dbReference type="PANTHER" id="PTHR47504">
    <property type="entry name" value="RIGHT ORIGIN-BINDING PROTEIN"/>
    <property type="match status" value="1"/>
</dbReference>
<name>A0A2A5WWE1_9GAMM</name>
<protein>
    <recommendedName>
        <fullName evidence="4">HTH araC/xylS-type domain-containing protein</fullName>
    </recommendedName>
</protein>
<gene>
    <name evidence="5" type="ORF">CNE99_03655</name>
</gene>
<dbReference type="Gene3D" id="1.10.10.60">
    <property type="entry name" value="Homeodomain-like"/>
    <property type="match status" value="2"/>
</dbReference>
<dbReference type="AlphaFoldDB" id="A0A2A5WWE1"/>
<keyword evidence="2" id="KW-0238">DNA-binding</keyword>
<evidence type="ECO:0000313" key="6">
    <source>
        <dbReference type="Proteomes" id="UP000219327"/>
    </source>
</evidence>
<dbReference type="InterPro" id="IPR050959">
    <property type="entry name" value="MarA-like"/>
</dbReference>
<keyword evidence="3" id="KW-0804">Transcription</keyword>
<dbReference type="InterPro" id="IPR018060">
    <property type="entry name" value="HTH_AraC"/>
</dbReference>
<dbReference type="InterPro" id="IPR018062">
    <property type="entry name" value="HTH_AraC-typ_CS"/>
</dbReference>
<sequence length="218" mass="24552">MQTGSVRELNNRRVRNALVHVRDHSSVDMTLAALAREAGLSRFHFERVFYQRTGRKVAAHVRDMRLRQARTELRQTRKKIIDIALAAGYATHAAFSRAFRQRFGCAPRSCRSLNNHYKHGDVMQKIRFSIGLAKVPVSDLVVSSRYYREVVGLEEEFVVEAYSWAQYRTGNVPPCLYVPSQGGGVGSPFVAAGVHLQVNDLPALREQLIAGEVKLSRS</sequence>
<dbReference type="InterPro" id="IPR020449">
    <property type="entry name" value="Tscrpt_reg_AraC-type_HTH"/>
</dbReference>
<proteinExistence type="predicted"/>
<evidence type="ECO:0000256" key="1">
    <source>
        <dbReference type="ARBA" id="ARBA00023015"/>
    </source>
</evidence>
<dbReference type="Gene3D" id="3.10.180.10">
    <property type="entry name" value="2,3-Dihydroxybiphenyl 1,2-Dioxygenase, domain 1"/>
    <property type="match status" value="1"/>
</dbReference>
<evidence type="ECO:0000259" key="4">
    <source>
        <dbReference type="PROSITE" id="PS01124"/>
    </source>
</evidence>
<dbReference type="SUPFAM" id="SSF46689">
    <property type="entry name" value="Homeodomain-like"/>
    <property type="match status" value="2"/>
</dbReference>
<dbReference type="PANTHER" id="PTHR47504:SF5">
    <property type="entry name" value="RIGHT ORIGIN-BINDING PROTEIN"/>
    <property type="match status" value="1"/>
</dbReference>
<dbReference type="PRINTS" id="PR00032">
    <property type="entry name" value="HTHARAC"/>
</dbReference>
<dbReference type="InterPro" id="IPR009057">
    <property type="entry name" value="Homeodomain-like_sf"/>
</dbReference>
<dbReference type="PROSITE" id="PS00041">
    <property type="entry name" value="HTH_ARAC_FAMILY_1"/>
    <property type="match status" value="1"/>
</dbReference>
<accession>A0A2A5WWE1</accession>
<evidence type="ECO:0000256" key="2">
    <source>
        <dbReference type="ARBA" id="ARBA00023125"/>
    </source>
</evidence>
<dbReference type="Proteomes" id="UP000219327">
    <property type="component" value="Unassembled WGS sequence"/>
</dbReference>
<feature type="domain" description="HTH araC/xylS-type" evidence="4">
    <location>
        <begin position="15"/>
        <end position="113"/>
    </location>
</feature>
<dbReference type="SUPFAM" id="SSF54593">
    <property type="entry name" value="Glyoxalase/Bleomycin resistance protein/Dihydroxybiphenyl dioxygenase"/>
    <property type="match status" value="1"/>
</dbReference>
<dbReference type="Pfam" id="PF12833">
    <property type="entry name" value="HTH_18"/>
    <property type="match status" value="1"/>
</dbReference>
<dbReference type="GO" id="GO:0043565">
    <property type="term" value="F:sequence-specific DNA binding"/>
    <property type="evidence" value="ECO:0007669"/>
    <property type="project" value="InterPro"/>
</dbReference>
<dbReference type="InterPro" id="IPR029068">
    <property type="entry name" value="Glyas_Bleomycin-R_OHBP_Dase"/>
</dbReference>